<dbReference type="STRING" id="1367852.SAMN05216516_102289"/>
<dbReference type="AlphaFoldDB" id="A0A1I4W5K1"/>
<proteinExistence type="inferred from homology"/>
<accession>A0A1I4W5K1</accession>
<keyword evidence="3" id="KW-0067">ATP-binding</keyword>
<name>A0A1I4W5K1_9GAMM</name>
<dbReference type="SUPFAM" id="SSF52540">
    <property type="entry name" value="P-loop containing nucleoside triphosphate hydrolases"/>
    <property type="match status" value="1"/>
</dbReference>
<dbReference type="PANTHER" id="PTHR30258">
    <property type="entry name" value="TYPE II SECRETION SYSTEM PROTEIN GSPE-RELATED"/>
    <property type="match status" value="1"/>
</dbReference>
<dbReference type="Pfam" id="PF00437">
    <property type="entry name" value="T2SSE"/>
    <property type="match status" value="1"/>
</dbReference>
<dbReference type="InterPro" id="IPR001482">
    <property type="entry name" value="T2SS/T4SS_dom"/>
</dbReference>
<dbReference type="Gene3D" id="3.30.450.90">
    <property type="match status" value="1"/>
</dbReference>
<dbReference type="InterPro" id="IPR027417">
    <property type="entry name" value="P-loop_NTPase"/>
</dbReference>
<reference evidence="6" key="1">
    <citation type="submission" date="2016-10" db="EMBL/GenBank/DDBJ databases">
        <authorList>
            <person name="Varghese N."/>
            <person name="Submissions S."/>
        </authorList>
    </citation>
    <scope>NUCLEOTIDE SEQUENCE [LARGE SCALE GENOMIC DNA]</scope>
    <source>
        <strain evidence="6">N6PO6</strain>
    </source>
</reference>
<gene>
    <name evidence="5" type="ORF">SAMN05216516_102289</name>
</gene>
<evidence type="ECO:0000256" key="2">
    <source>
        <dbReference type="ARBA" id="ARBA00022741"/>
    </source>
</evidence>
<dbReference type="PANTHER" id="PTHR30258:SF3">
    <property type="entry name" value="SLL1921 PROTEIN"/>
    <property type="match status" value="1"/>
</dbReference>
<dbReference type="GO" id="GO:0016887">
    <property type="term" value="F:ATP hydrolysis activity"/>
    <property type="evidence" value="ECO:0007669"/>
    <property type="project" value="TreeGrafter"/>
</dbReference>
<keyword evidence="2" id="KW-0547">Nucleotide-binding</keyword>
<evidence type="ECO:0000259" key="4">
    <source>
        <dbReference type="Pfam" id="PF00437"/>
    </source>
</evidence>
<sequence length="537" mass="60981">MININEGKVIDEKNASHLFSKKLITLSDKRFKVPDNLKRICILFSDGDIIVEINNKKNLTLISFLTTCNKRGFKIKDIFFANMSLIRKIYETNSYSERERITDEQPMEKSASELLKRACQVRASDIHIEVKEHEATIFFRINGDMYKIGEIASGEAHSLLASLYNAADNSDATYKLYAFQSARIFNGGRILMPAELQSLRLQFNPLASGGRYMVARLLYGEKKWLQRTDMSGMGFHESQVRIINDLMMEPEGINLVAGPTGSGKSTTLKIILENMYIEKEQTVNIISIEDPPEYDIEGTTQLSVTNVETEEERGMAYNKAIVAALRSDPDIIMPGEARDASVIKLVFTAAMTGHQVWTSIHANSAIAVISRLRDQGVEEYKLTDQKLLTGIISQRLVKRLCNNCKKNFCTSATNTRFGIKKESILEYLGGYTNHVFINNPDGCKCCNNGYNGRIVVAETIKTDNKLLRLIYENKIEEAYNYWTNELDALTMYEHGWLKVIEGVIDPFDARLRIGTGYISEERKERIRNMERNISSEN</sequence>
<evidence type="ECO:0000313" key="6">
    <source>
        <dbReference type="Proteomes" id="UP000242222"/>
    </source>
</evidence>
<feature type="domain" description="Bacterial type II secretion system protein E" evidence="4">
    <location>
        <begin position="102"/>
        <end position="504"/>
    </location>
</feature>
<dbReference type="Gene3D" id="3.40.50.300">
    <property type="entry name" value="P-loop containing nucleotide triphosphate hydrolases"/>
    <property type="match status" value="1"/>
</dbReference>
<keyword evidence="6" id="KW-1185">Reference proteome</keyword>
<dbReference type="GO" id="GO:0005886">
    <property type="term" value="C:plasma membrane"/>
    <property type="evidence" value="ECO:0007669"/>
    <property type="project" value="TreeGrafter"/>
</dbReference>
<evidence type="ECO:0000256" key="1">
    <source>
        <dbReference type="ARBA" id="ARBA00006611"/>
    </source>
</evidence>
<dbReference type="Proteomes" id="UP000242222">
    <property type="component" value="Unassembled WGS sequence"/>
</dbReference>
<dbReference type="RefSeq" id="WP_092875714.1">
    <property type="nucleotide sequence ID" value="NZ_FOVC01000002.1"/>
</dbReference>
<dbReference type="EMBL" id="FOVC01000002">
    <property type="protein sequence ID" value="SFN08520.1"/>
    <property type="molecule type" value="Genomic_DNA"/>
</dbReference>
<comment type="similarity">
    <text evidence="1">Belongs to the GSP E family.</text>
</comment>
<dbReference type="OrthoDB" id="5790493at2"/>
<evidence type="ECO:0000256" key="3">
    <source>
        <dbReference type="ARBA" id="ARBA00022840"/>
    </source>
</evidence>
<protein>
    <submittedName>
        <fullName evidence="5">Type II secretory pathway ATPase GspE/PulE or T4P pilus assembly pathway ATPase PilB</fullName>
    </submittedName>
</protein>
<dbReference type="GO" id="GO:0005524">
    <property type="term" value="F:ATP binding"/>
    <property type="evidence" value="ECO:0007669"/>
    <property type="project" value="UniProtKB-KW"/>
</dbReference>
<organism evidence="5 6">
    <name type="scientific">Izhakiella capsodis</name>
    <dbReference type="NCBI Taxonomy" id="1367852"/>
    <lineage>
        <taxon>Bacteria</taxon>
        <taxon>Pseudomonadati</taxon>
        <taxon>Pseudomonadota</taxon>
        <taxon>Gammaproteobacteria</taxon>
        <taxon>Enterobacterales</taxon>
        <taxon>Erwiniaceae</taxon>
        <taxon>Izhakiella</taxon>
    </lineage>
</organism>
<dbReference type="CDD" id="cd01129">
    <property type="entry name" value="PulE-GspE-like"/>
    <property type="match status" value="1"/>
</dbReference>
<evidence type="ECO:0000313" key="5">
    <source>
        <dbReference type="EMBL" id="SFN08520.1"/>
    </source>
</evidence>